<name>A0A841B1S0_9PSEU</name>
<accession>A0A841B1S0</accession>
<dbReference type="InterPro" id="IPR011008">
    <property type="entry name" value="Dimeric_a/b-barrel"/>
</dbReference>
<reference evidence="16 17" key="1">
    <citation type="submission" date="2020-08" db="EMBL/GenBank/DDBJ databases">
        <title>Sequencing the genomes of 1000 actinobacteria strains.</title>
        <authorList>
            <person name="Klenk H.-P."/>
        </authorList>
    </citation>
    <scope>NUCLEOTIDE SEQUENCE [LARGE SCALE GENOMIC DNA]</scope>
    <source>
        <strain evidence="16 17">DSM 45272</strain>
    </source>
</reference>
<comment type="caution">
    <text evidence="16">The sequence shown here is derived from an EMBL/GenBank/DDBJ whole genome shotgun (WGS) entry which is preliminary data.</text>
</comment>
<dbReference type="SUPFAM" id="SSF54909">
    <property type="entry name" value="Dimeric alpha+beta barrel"/>
    <property type="match status" value="1"/>
</dbReference>
<evidence type="ECO:0000259" key="14">
    <source>
        <dbReference type="Pfam" id="PF04261"/>
    </source>
</evidence>
<dbReference type="InterPro" id="IPR006311">
    <property type="entry name" value="TAT_signal"/>
</dbReference>
<evidence type="ECO:0000256" key="7">
    <source>
        <dbReference type="ARBA" id="ARBA00023004"/>
    </source>
</evidence>
<organism evidence="16 17">
    <name type="scientific">Amycolatopsis umgeniensis</name>
    <dbReference type="NCBI Taxonomy" id="336628"/>
    <lineage>
        <taxon>Bacteria</taxon>
        <taxon>Bacillati</taxon>
        <taxon>Actinomycetota</taxon>
        <taxon>Actinomycetes</taxon>
        <taxon>Pseudonocardiales</taxon>
        <taxon>Pseudonocardiaceae</taxon>
        <taxon>Amycolatopsis</taxon>
    </lineage>
</organism>
<dbReference type="RefSeq" id="WP_184895636.1">
    <property type="nucleotide sequence ID" value="NZ_JACHMX010000001.1"/>
</dbReference>
<protein>
    <recommendedName>
        <fullName evidence="10 13">Deferrochelatase</fullName>
        <ecNumber evidence="13">1.11.1.-</ecNumber>
    </recommendedName>
    <alternativeName>
        <fullName evidence="11 13">Peroxidase EfeB</fullName>
    </alternativeName>
</protein>
<dbReference type="GO" id="GO:0030313">
    <property type="term" value="C:cell envelope"/>
    <property type="evidence" value="ECO:0007669"/>
    <property type="project" value="UniProtKB-SubCell"/>
</dbReference>
<comment type="function">
    <text evidence="13">Involved in the recovery of exogenous heme iron. Extracts iron from heme while preserving the protoporphyrin ring intact.</text>
</comment>
<keyword evidence="7 13" id="KW-0408">Iron</keyword>
<dbReference type="GO" id="GO:0004325">
    <property type="term" value="F:ferrochelatase activity"/>
    <property type="evidence" value="ECO:0007669"/>
    <property type="project" value="UniProtKB-EC"/>
</dbReference>
<dbReference type="Proteomes" id="UP000580861">
    <property type="component" value="Unassembled WGS sequence"/>
</dbReference>
<evidence type="ECO:0000256" key="6">
    <source>
        <dbReference type="ARBA" id="ARBA00023002"/>
    </source>
</evidence>
<evidence type="ECO:0000256" key="2">
    <source>
        <dbReference type="ARBA" id="ARBA00022559"/>
    </source>
</evidence>
<dbReference type="GO" id="GO:0020037">
    <property type="term" value="F:heme binding"/>
    <property type="evidence" value="ECO:0007669"/>
    <property type="project" value="InterPro"/>
</dbReference>
<evidence type="ECO:0000256" key="3">
    <source>
        <dbReference type="ARBA" id="ARBA00022617"/>
    </source>
</evidence>
<comment type="catalytic activity">
    <reaction evidence="12">
        <text>heme b + 2 H(+) = protoporphyrin IX + Fe(2+)</text>
        <dbReference type="Rhea" id="RHEA:22584"/>
        <dbReference type="ChEBI" id="CHEBI:15378"/>
        <dbReference type="ChEBI" id="CHEBI:29033"/>
        <dbReference type="ChEBI" id="CHEBI:57306"/>
        <dbReference type="ChEBI" id="CHEBI:60344"/>
        <dbReference type="EC" id="4.98.1.1"/>
    </reaction>
    <physiologicalReaction direction="left-to-right" evidence="12">
        <dbReference type="Rhea" id="RHEA:22585"/>
    </physiologicalReaction>
</comment>
<dbReference type="EC" id="1.11.1.-" evidence="13"/>
<evidence type="ECO:0000256" key="9">
    <source>
        <dbReference type="ARBA" id="ARBA00025737"/>
    </source>
</evidence>
<proteinExistence type="inferred from homology"/>
<keyword evidence="3 13" id="KW-0349">Heme</keyword>
<evidence type="ECO:0000256" key="5">
    <source>
        <dbReference type="ARBA" id="ARBA00022729"/>
    </source>
</evidence>
<keyword evidence="8" id="KW-0456">Lyase</keyword>
<evidence type="ECO:0000256" key="11">
    <source>
        <dbReference type="ARBA" id="ARBA00033775"/>
    </source>
</evidence>
<dbReference type="GO" id="GO:0005829">
    <property type="term" value="C:cytosol"/>
    <property type="evidence" value="ECO:0007669"/>
    <property type="project" value="TreeGrafter"/>
</dbReference>
<evidence type="ECO:0000256" key="12">
    <source>
        <dbReference type="ARBA" id="ARBA00048856"/>
    </source>
</evidence>
<evidence type="ECO:0000256" key="1">
    <source>
        <dbReference type="ARBA" id="ARBA00004196"/>
    </source>
</evidence>
<dbReference type="PANTHER" id="PTHR30521">
    <property type="entry name" value="DEFERROCHELATASE/PEROXIDASE"/>
    <property type="match status" value="1"/>
</dbReference>
<keyword evidence="5" id="KW-0732">Signal</keyword>
<feature type="domain" description="Dyp-type peroxidase C-terminal" evidence="15">
    <location>
        <begin position="226"/>
        <end position="409"/>
    </location>
</feature>
<keyword evidence="4 13" id="KW-0479">Metal-binding</keyword>
<comment type="similarity">
    <text evidence="9 13">Belongs to the DyP-type peroxidase family.</text>
</comment>
<keyword evidence="2 13" id="KW-0575">Peroxidase</keyword>
<dbReference type="InterPro" id="IPR048327">
    <property type="entry name" value="Dyp_perox_N"/>
</dbReference>
<dbReference type="EMBL" id="JACHMX010000001">
    <property type="protein sequence ID" value="MBB5852881.1"/>
    <property type="molecule type" value="Genomic_DNA"/>
</dbReference>
<dbReference type="PROSITE" id="PS51318">
    <property type="entry name" value="TAT"/>
    <property type="match status" value="1"/>
</dbReference>
<dbReference type="Pfam" id="PF04261">
    <property type="entry name" value="Dyp_perox_N"/>
    <property type="match status" value="1"/>
</dbReference>
<dbReference type="InterPro" id="IPR006313">
    <property type="entry name" value="EfeB/EfeN"/>
</dbReference>
<dbReference type="GO" id="GO:0004601">
    <property type="term" value="F:peroxidase activity"/>
    <property type="evidence" value="ECO:0007669"/>
    <property type="project" value="UniProtKB-KW"/>
</dbReference>
<evidence type="ECO:0000256" key="10">
    <source>
        <dbReference type="ARBA" id="ARBA00033771"/>
    </source>
</evidence>
<keyword evidence="17" id="KW-1185">Reference proteome</keyword>
<dbReference type="InterPro" id="IPR048328">
    <property type="entry name" value="Dyp_perox_C"/>
</dbReference>
<comment type="subcellular location">
    <subcellularLocation>
        <location evidence="1">Cell envelope</location>
    </subcellularLocation>
</comment>
<dbReference type="GO" id="GO:0046872">
    <property type="term" value="F:metal ion binding"/>
    <property type="evidence" value="ECO:0007669"/>
    <property type="project" value="UniProtKB-KW"/>
</dbReference>
<dbReference type="PANTHER" id="PTHR30521:SF4">
    <property type="entry name" value="DEFERROCHELATASE"/>
    <property type="match status" value="1"/>
</dbReference>
<evidence type="ECO:0000313" key="17">
    <source>
        <dbReference type="Proteomes" id="UP000580861"/>
    </source>
</evidence>
<comment type="cofactor">
    <cofactor evidence="13">
        <name>heme b</name>
        <dbReference type="ChEBI" id="CHEBI:60344"/>
    </cofactor>
    <text evidence="13">Binds 1 heme b (iron(II)-protoporphyrin IX) group non-covalently per subunit.</text>
</comment>
<dbReference type="Pfam" id="PF20628">
    <property type="entry name" value="Dyp_perox_C"/>
    <property type="match status" value="1"/>
</dbReference>
<dbReference type="NCBIfam" id="TIGR01413">
    <property type="entry name" value="Dyp_perox_fam"/>
    <property type="match status" value="1"/>
</dbReference>
<sequence length="421" mass="44517">MTGTEHTPVSRRKLFGMAGAGAALVGTGAAAGIGANRLLGGDSPAQAAQNVVEFHGEHQAGIVTPVQENLHFVSLDVTTKDREKLVKLLRTWTDAARRMTAGQEVGTGGAVGGAAAAPPSDTGEALDLAASSLTLTIGFGPSLFDDRFGLASKRPAALIDLPLFPADKLDPARGGGDICIQACADDPQVAVHAIRNLVRLGFGVTAVRWSQLGFGRSSSTSRAQSTPRNLFGFKDGTRNVKAEEADVLRDQVWATAEDGQPWMAGGSFLVARRIRMHIETWDRESLQGQEGIVGRSKGAGAPLGQAAEFDEPDFHVGGAGGEKLIPEDSHVRLASHENLNGARILRRGYNFVDGSDGVGHLDAGLFFLAFNRDTRKQFVPMQQALSSKDAMMEYLQHTGSAHFAVPPGVREGGFWGEGLFA</sequence>
<feature type="domain" description="Dyp-type peroxidase N-terminal" evidence="14">
    <location>
        <begin position="59"/>
        <end position="214"/>
    </location>
</feature>
<gene>
    <name evidence="16" type="ORF">HDA45_002968</name>
</gene>
<dbReference type="NCBIfam" id="TIGR01412">
    <property type="entry name" value="tat_substr_1"/>
    <property type="match status" value="1"/>
</dbReference>
<evidence type="ECO:0000256" key="8">
    <source>
        <dbReference type="ARBA" id="ARBA00023239"/>
    </source>
</evidence>
<dbReference type="PROSITE" id="PS51404">
    <property type="entry name" value="DYP_PEROXIDASE"/>
    <property type="match status" value="1"/>
</dbReference>
<dbReference type="AlphaFoldDB" id="A0A841B1S0"/>
<evidence type="ECO:0000259" key="15">
    <source>
        <dbReference type="Pfam" id="PF20628"/>
    </source>
</evidence>
<keyword evidence="6 13" id="KW-0560">Oxidoreductase</keyword>
<evidence type="ECO:0000313" key="16">
    <source>
        <dbReference type="EMBL" id="MBB5852881.1"/>
    </source>
</evidence>
<evidence type="ECO:0000256" key="4">
    <source>
        <dbReference type="ARBA" id="ARBA00022723"/>
    </source>
</evidence>
<dbReference type="InterPro" id="IPR006314">
    <property type="entry name" value="Dyp_peroxidase"/>
</dbReference>
<evidence type="ECO:0000256" key="13">
    <source>
        <dbReference type="RuleBase" id="RU365017"/>
    </source>
</evidence>
<dbReference type="GO" id="GO:0033212">
    <property type="term" value="P:iron import into cell"/>
    <property type="evidence" value="ECO:0007669"/>
    <property type="project" value="InterPro"/>
</dbReference>